<keyword evidence="8" id="KW-0378">Hydrolase</keyword>
<dbReference type="GO" id="GO:0046872">
    <property type="term" value="F:metal ion binding"/>
    <property type="evidence" value="ECO:0007669"/>
    <property type="project" value="UniProtKB-KW"/>
</dbReference>
<feature type="domain" description="Amidohydrolase-related" evidence="12">
    <location>
        <begin position="83"/>
        <end position="427"/>
    </location>
</feature>
<keyword evidence="14" id="KW-1185">Reference proteome</keyword>
<comment type="pathway">
    <text evidence="3">Amino-acid degradation; L-histidine degradation into L-glutamate; N-formimidoyl-L-glutamate from L-histidine: step 3/3.</text>
</comment>
<keyword evidence="10" id="KW-0862">Zinc</keyword>
<evidence type="ECO:0000256" key="1">
    <source>
        <dbReference type="ARBA" id="ARBA00000853"/>
    </source>
</evidence>
<evidence type="ECO:0000256" key="6">
    <source>
        <dbReference type="ARBA" id="ARBA00013406"/>
    </source>
</evidence>
<dbReference type="Gene3D" id="3.20.20.140">
    <property type="entry name" value="Metal-dependent hydrolases"/>
    <property type="match status" value="1"/>
</dbReference>
<evidence type="ECO:0000256" key="8">
    <source>
        <dbReference type="ARBA" id="ARBA00022801"/>
    </source>
</evidence>
<comment type="similarity">
    <text evidence="4">Belongs to the metallo-dependent hydrolases superfamily. HutI family.</text>
</comment>
<evidence type="ECO:0000256" key="10">
    <source>
        <dbReference type="ARBA" id="ARBA00022833"/>
    </source>
</evidence>
<dbReference type="GO" id="GO:0050480">
    <property type="term" value="F:imidazolonepropionase activity"/>
    <property type="evidence" value="ECO:0007669"/>
    <property type="project" value="UniProtKB-EC"/>
</dbReference>
<dbReference type="OrthoDB" id="194468at2759"/>
<dbReference type="Pfam" id="PF01979">
    <property type="entry name" value="Amidohydro_1"/>
    <property type="match status" value="1"/>
</dbReference>
<evidence type="ECO:0000259" key="12">
    <source>
        <dbReference type="Pfam" id="PF01979"/>
    </source>
</evidence>
<evidence type="ECO:0000256" key="5">
    <source>
        <dbReference type="ARBA" id="ARBA00012864"/>
    </source>
</evidence>
<dbReference type="InterPro" id="IPR032466">
    <property type="entry name" value="Metal_Hydrolase"/>
</dbReference>
<proteinExistence type="inferred from homology"/>
<accession>A0A8S4NNX3</accession>
<reference evidence="13" key="1">
    <citation type="submission" date="2022-03" db="EMBL/GenBank/DDBJ databases">
        <authorList>
            <person name="Martin C."/>
        </authorList>
    </citation>
    <scope>NUCLEOTIDE SEQUENCE</scope>
</reference>
<dbReference type="AlphaFoldDB" id="A0A8S4NNX3"/>
<gene>
    <name evidence="13" type="ORF">OFUS_LOCUS9627</name>
</gene>
<dbReference type="GO" id="GO:0019556">
    <property type="term" value="P:L-histidine catabolic process to glutamate and formamide"/>
    <property type="evidence" value="ECO:0007669"/>
    <property type="project" value="InterPro"/>
</dbReference>
<dbReference type="NCBIfam" id="TIGR01224">
    <property type="entry name" value="hutI"/>
    <property type="match status" value="1"/>
</dbReference>
<comment type="cofactor">
    <cofactor evidence="2">
        <name>Fe(3+)</name>
        <dbReference type="ChEBI" id="CHEBI:29034"/>
    </cofactor>
</comment>
<dbReference type="SUPFAM" id="SSF51338">
    <property type="entry name" value="Composite domain of metallo-dependent hydrolases"/>
    <property type="match status" value="1"/>
</dbReference>
<evidence type="ECO:0000256" key="7">
    <source>
        <dbReference type="ARBA" id="ARBA00022723"/>
    </source>
</evidence>
<dbReference type="GO" id="GO:0005737">
    <property type="term" value="C:cytoplasm"/>
    <property type="evidence" value="ECO:0007669"/>
    <property type="project" value="InterPro"/>
</dbReference>
<dbReference type="PANTHER" id="PTHR42752">
    <property type="entry name" value="IMIDAZOLONEPROPIONASE"/>
    <property type="match status" value="1"/>
</dbReference>
<evidence type="ECO:0000313" key="14">
    <source>
        <dbReference type="Proteomes" id="UP000749559"/>
    </source>
</evidence>
<evidence type="ECO:0000256" key="9">
    <source>
        <dbReference type="ARBA" id="ARBA00022808"/>
    </source>
</evidence>
<comment type="catalytic activity">
    <reaction evidence="1">
        <text>4-imidazolone-5-propanoate + H2O = N-formimidoyl-L-glutamate</text>
        <dbReference type="Rhea" id="RHEA:23660"/>
        <dbReference type="ChEBI" id="CHEBI:15377"/>
        <dbReference type="ChEBI" id="CHEBI:58928"/>
        <dbReference type="ChEBI" id="CHEBI:77893"/>
        <dbReference type="EC" id="3.5.2.7"/>
    </reaction>
</comment>
<keyword evidence="7" id="KW-0479">Metal-binding</keyword>
<dbReference type="Proteomes" id="UP000749559">
    <property type="component" value="Unassembled WGS sequence"/>
</dbReference>
<keyword evidence="11" id="KW-0408">Iron</keyword>
<evidence type="ECO:0000256" key="3">
    <source>
        <dbReference type="ARBA" id="ARBA00004758"/>
    </source>
</evidence>
<evidence type="ECO:0000313" key="13">
    <source>
        <dbReference type="EMBL" id="CAH1783272.1"/>
    </source>
</evidence>
<dbReference type="InterPro" id="IPR011059">
    <property type="entry name" value="Metal-dep_hydrolase_composite"/>
</dbReference>
<protein>
    <recommendedName>
        <fullName evidence="6">Probable imidazolonepropionase</fullName>
        <ecNumber evidence="5">3.5.2.7</ecNumber>
    </recommendedName>
</protein>
<comment type="caution">
    <text evidence="13">The sequence shown here is derived from an EMBL/GenBank/DDBJ whole genome shotgun (WGS) entry which is preliminary data.</text>
</comment>
<name>A0A8S4NNX3_OWEFU</name>
<dbReference type="InterPro" id="IPR006680">
    <property type="entry name" value="Amidohydro-rel"/>
</dbReference>
<sequence length="428" mass="46500">MASRRLLVHSATQVVQVVNNGERVLTGPAMKKLEIIQRTNEDGVSIVIDSKGNIEAIGLDGEVKKTFKNATYEKTIDATGMSIIPGLVDGHTHPVWAGDRVHEFAMKLAGATYMEVHESGGGIHYTVEHTRKATEDELLHSLKSRLWRMLKSGTTLVECKSGYGLNADTEIKMLQVIERAKRKVPIDISSTYCGAHAVPKGSSASEATKDVIDVQIPRIHKLMQEEKLHVDNIDVFCELGVFNVEQTKQILEAGKNIGLQINFHGDELHPIKSAEMGADLGATAISHLEEVSDLGIEKMAESGTIAVILPTTAYILRLNNPPVRKMLASGVAVALGSDFNPNAYCLSMPLVMHLACVNLHMTMNEALVAATLNAAASVGKSSTHGSLEVGKYGDMVILDEPKWENMIYQLGGHNHVIKHVIKQGKVVV</sequence>
<dbReference type="InterPro" id="IPR005920">
    <property type="entry name" value="HutI"/>
</dbReference>
<evidence type="ECO:0000256" key="2">
    <source>
        <dbReference type="ARBA" id="ARBA00001965"/>
    </source>
</evidence>
<dbReference type="CDD" id="cd01296">
    <property type="entry name" value="Imidazolone-5PH"/>
    <property type="match status" value="1"/>
</dbReference>
<evidence type="ECO:0000256" key="4">
    <source>
        <dbReference type="ARBA" id="ARBA00008002"/>
    </source>
</evidence>
<dbReference type="EC" id="3.5.2.7" evidence="5"/>
<dbReference type="SUPFAM" id="SSF51556">
    <property type="entry name" value="Metallo-dependent hydrolases"/>
    <property type="match status" value="1"/>
</dbReference>
<keyword evidence="9" id="KW-0369">Histidine metabolism</keyword>
<evidence type="ECO:0000256" key="11">
    <source>
        <dbReference type="ARBA" id="ARBA00023004"/>
    </source>
</evidence>
<dbReference type="PANTHER" id="PTHR42752:SF1">
    <property type="entry name" value="IMIDAZOLONEPROPIONASE-RELATED"/>
    <property type="match status" value="1"/>
</dbReference>
<dbReference type="Gene3D" id="2.30.40.10">
    <property type="entry name" value="Urease, subunit C, domain 1"/>
    <property type="match status" value="1"/>
</dbReference>
<dbReference type="EMBL" id="CAIIXF020000005">
    <property type="protein sequence ID" value="CAH1783272.1"/>
    <property type="molecule type" value="Genomic_DNA"/>
</dbReference>
<dbReference type="FunFam" id="3.20.20.140:FF:000007">
    <property type="entry name" value="Imidazolonepropionase"/>
    <property type="match status" value="1"/>
</dbReference>
<organism evidence="13 14">
    <name type="scientific">Owenia fusiformis</name>
    <name type="common">Polychaete worm</name>
    <dbReference type="NCBI Taxonomy" id="6347"/>
    <lineage>
        <taxon>Eukaryota</taxon>
        <taxon>Metazoa</taxon>
        <taxon>Spiralia</taxon>
        <taxon>Lophotrochozoa</taxon>
        <taxon>Annelida</taxon>
        <taxon>Polychaeta</taxon>
        <taxon>Sedentaria</taxon>
        <taxon>Canalipalpata</taxon>
        <taxon>Sabellida</taxon>
        <taxon>Oweniida</taxon>
        <taxon>Oweniidae</taxon>
        <taxon>Owenia</taxon>
    </lineage>
</organism>